<protein>
    <recommendedName>
        <fullName evidence="2">Polysaccharide export protein N-terminal domain-containing protein</fullName>
    </recommendedName>
</protein>
<name>A0A437MGH1_9PROT</name>
<gene>
    <name evidence="3" type="ORF">EOD42_10075</name>
</gene>
<keyword evidence="4" id="KW-1185">Reference proteome</keyword>
<feature type="domain" description="Polysaccharide export protein N-terminal" evidence="2">
    <location>
        <begin position="94"/>
        <end position="155"/>
    </location>
</feature>
<dbReference type="InterPro" id="IPR003715">
    <property type="entry name" value="Poly_export_N"/>
</dbReference>
<evidence type="ECO:0000313" key="4">
    <source>
        <dbReference type="Proteomes" id="UP000282957"/>
    </source>
</evidence>
<accession>A0A437MGH1</accession>
<dbReference type="Proteomes" id="UP000282957">
    <property type="component" value="Unassembled WGS sequence"/>
</dbReference>
<evidence type="ECO:0000256" key="1">
    <source>
        <dbReference type="ARBA" id="ARBA00022729"/>
    </source>
</evidence>
<comment type="caution">
    <text evidence="3">The sequence shown here is derived from an EMBL/GenBank/DDBJ whole genome shotgun (WGS) entry which is preliminary data.</text>
</comment>
<keyword evidence="1" id="KW-0732">Signal</keyword>
<sequence>MTWCRLPAASKGIGIVRRLASLLLPQLALLPLCGCLAWQEPDNPGDLQRAGYMAERRAVPDEPVETAHDATAWNLARCTEPRTRPSTVMLDAADPLVLSQGDLLRIVVTNDELPTGNYEVGNDGAIALPRMNPLRVVGMTPRQAEVAVEQRLVAAGWYRPGHGRVALSLLERGPVRVIVSGAVFQSGRVVINQRSPQETDTARQGAIGAHALTSTLSSAITFAGGVRPDADIAHVEVRRGGQVSVVDLSGIVSDEPVNDLMLMDGDRVVVPSRRCFQAELARPTPITPPGVRAYISNLSVPANNNAGAAIGRDSSNFPYGIRLLQALASMNCIGGAQMTNADRWAILISVNPLDGQTEVIQRRIEGLVRRRDRDAYNPVIMPNDAIACYDSAVTNGRELLRTLSDAVLSGSLSRAITR</sequence>
<evidence type="ECO:0000259" key="2">
    <source>
        <dbReference type="Pfam" id="PF02563"/>
    </source>
</evidence>
<dbReference type="AlphaFoldDB" id="A0A437MGH1"/>
<proteinExistence type="predicted"/>
<dbReference type="PANTHER" id="PTHR33619">
    <property type="entry name" value="POLYSACCHARIDE EXPORT PROTEIN GFCE-RELATED"/>
    <property type="match status" value="1"/>
</dbReference>
<organism evidence="3 4">
    <name type="scientific">Rhodovarius crocodyli</name>
    <dbReference type="NCBI Taxonomy" id="1979269"/>
    <lineage>
        <taxon>Bacteria</taxon>
        <taxon>Pseudomonadati</taxon>
        <taxon>Pseudomonadota</taxon>
        <taxon>Alphaproteobacteria</taxon>
        <taxon>Acetobacterales</taxon>
        <taxon>Roseomonadaceae</taxon>
        <taxon>Rhodovarius</taxon>
    </lineage>
</organism>
<dbReference type="GO" id="GO:0015159">
    <property type="term" value="F:polysaccharide transmembrane transporter activity"/>
    <property type="evidence" value="ECO:0007669"/>
    <property type="project" value="InterPro"/>
</dbReference>
<dbReference type="Gene3D" id="3.30.1950.10">
    <property type="entry name" value="wza like domain"/>
    <property type="match status" value="1"/>
</dbReference>
<dbReference type="Gene3D" id="3.10.560.10">
    <property type="entry name" value="Outer membrane lipoprotein wza domain like"/>
    <property type="match status" value="1"/>
</dbReference>
<dbReference type="OrthoDB" id="7198507at2"/>
<evidence type="ECO:0000313" key="3">
    <source>
        <dbReference type="EMBL" id="RVT96750.1"/>
    </source>
</evidence>
<dbReference type="InterPro" id="IPR049712">
    <property type="entry name" value="Poly_export"/>
</dbReference>
<reference evidence="3 4" key="1">
    <citation type="submission" date="2019-01" db="EMBL/GenBank/DDBJ databases">
        <authorList>
            <person name="Chen W.-M."/>
        </authorList>
    </citation>
    <scope>NUCLEOTIDE SEQUENCE [LARGE SCALE GENOMIC DNA]</scope>
    <source>
        <strain evidence="3 4">CCP-6</strain>
    </source>
</reference>
<dbReference type="Pfam" id="PF02563">
    <property type="entry name" value="Poly_export"/>
    <property type="match status" value="1"/>
</dbReference>
<dbReference type="PANTHER" id="PTHR33619:SF3">
    <property type="entry name" value="POLYSACCHARIDE EXPORT PROTEIN GFCE-RELATED"/>
    <property type="match status" value="1"/>
</dbReference>
<dbReference type="EMBL" id="SACL01000003">
    <property type="protein sequence ID" value="RVT96750.1"/>
    <property type="molecule type" value="Genomic_DNA"/>
</dbReference>